<dbReference type="InterPro" id="IPR011322">
    <property type="entry name" value="N-reg_PII-like_a/b"/>
</dbReference>
<organism evidence="1 2">
    <name type="scientific">Sulfurimonas diazotrophicus</name>
    <dbReference type="NCBI Taxonomy" id="3131939"/>
    <lineage>
        <taxon>Bacteria</taxon>
        <taxon>Pseudomonadati</taxon>
        <taxon>Campylobacterota</taxon>
        <taxon>Epsilonproteobacteria</taxon>
        <taxon>Campylobacterales</taxon>
        <taxon>Sulfurimonadaceae</taxon>
        <taxon>Sulfurimonas</taxon>
    </lineage>
</organism>
<proteinExistence type="predicted"/>
<dbReference type="SUPFAM" id="SSF54913">
    <property type="entry name" value="GlnB-like"/>
    <property type="match status" value="1"/>
</dbReference>
<dbReference type="Pfam" id="PF00543">
    <property type="entry name" value="P-II"/>
    <property type="match status" value="1"/>
</dbReference>
<name>A0ABZ3H6B9_9BACT</name>
<accession>A0ABZ3H6B9</accession>
<gene>
    <name evidence="1" type="ORF">WCY31_07440</name>
</gene>
<dbReference type="PANTHER" id="PTHR30115:SF11">
    <property type="entry name" value="NITROGEN REGULATORY PROTEIN P-II HOMOLOG"/>
    <property type="match status" value="1"/>
</dbReference>
<dbReference type="SMART" id="SM00938">
    <property type="entry name" value="P-II"/>
    <property type="match status" value="1"/>
</dbReference>
<evidence type="ECO:0000313" key="2">
    <source>
        <dbReference type="Proteomes" id="UP001447842"/>
    </source>
</evidence>
<keyword evidence="2" id="KW-1185">Reference proteome</keyword>
<dbReference type="PROSITE" id="PS51343">
    <property type="entry name" value="PII_GLNB_DOM"/>
    <property type="match status" value="1"/>
</dbReference>
<dbReference type="EMBL" id="CP147920">
    <property type="protein sequence ID" value="XAU14088.1"/>
    <property type="molecule type" value="Genomic_DNA"/>
</dbReference>
<protein>
    <submittedName>
        <fullName evidence="1">P-II family nitrogen regulator</fullName>
    </submittedName>
</protein>
<dbReference type="PANTHER" id="PTHR30115">
    <property type="entry name" value="NITROGEN REGULATORY PROTEIN P-II"/>
    <property type="match status" value="1"/>
</dbReference>
<reference evidence="1 2" key="1">
    <citation type="submission" date="2024-03" db="EMBL/GenBank/DDBJ databases">
        <title>Sulfurimonas sp. HSL3-1.</title>
        <authorList>
            <person name="Wang S."/>
        </authorList>
    </citation>
    <scope>NUCLEOTIDE SEQUENCE [LARGE SCALE GENOMIC DNA]</scope>
    <source>
        <strain evidence="1 2">HSL3-1</strain>
    </source>
</reference>
<dbReference type="InterPro" id="IPR015867">
    <property type="entry name" value="N-reg_PII/ATP_PRibTrfase_C"/>
</dbReference>
<dbReference type="InterPro" id="IPR002187">
    <property type="entry name" value="N-reg_PII"/>
</dbReference>
<dbReference type="Gene3D" id="3.30.70.120">
    <property type="match status" value="1"/>
</dbReference>
<dbReference type="RefSeq" id="WP_231018251.1">
    <property type="nucleotide sequence ID" value="NZ_CP147920.1"/>
</dbReference>
<evidence type="ECO:0000313" key="1">
    <source>
        <dbReference type="EMBL" id="XAU14088.1"/>
    </source>
</evidence>
<dbReference type="Proteomes" id="UP001447842">
    <property type="component" value="Chromosome"/>
</dbReference>
<sequence>MYQLTAIFNRSCLSDVLLELKERAIEGVTISEVIGKGGVAFDDAGPVELDENIRLDIVVSNELFKEAAKEAIRCNTRDLGKGSGKMWVTPVLEVERIRTGETNEAALRHNDSDERALHFDSYYTAIDTPAS</sequence>